<dbReference type="InterPro" id="IPR007219">
    <property type="entry name" value="XnlR_reg_dom"/>
</dbReference>
<evidence type="ECO:0000256" key="5">
    <source>
        <dbReference type="ARBA" id="ARBA00023125"/>
    </source>
</evidence>
<dbReference type="Pfam" id="PF04082">
    <property type="entry name" value="Fungal_trans"/>
    <property type="match status" value="1"/>
</dbReference>
<reference evidence="11 12" key="1">
    <citation type="submission" date="2017-06" db="EMBL/GenBank/DDBJ databases">
        <title>Ant-infecting Ophiocordyceps genomes reveal a high diversity of potential behavioral manipulation genes and a possible major role for enterotoxins.</title>
        <authorList>
            <person name="De Bekker C."/>
            <person name="Evans H.C."/>
            <person name="Brachmann A."/>
            <person name="Hughes D.P."/>
        </authorList>
    </citation>
    <scope>NUCLEOTIDE SEQUENCE [LARGE SCALE GENOMIC DNA]</scope>
    <source>
        <strain evidence="11 12">Map64</strain>
    </source>
</reference>
<evidence type="ECO:0000259" key="10">
    <source>
        <dbReference type="PROSITE" id="PS50048"/>
    </source>
</evidence>
<dbReference type="GO" id="GO:0045944">
    <property type="term" value="P:positive regulation of transcription by RNA polymerase II"/>
    <property type="evidence" value="ECO:0007669"/>
    <property type="project" value="TreeGrafter"/>
</dbReference>
<feature type="compositionally biased region" description="Low complexity" evidence="8">
    <location>
        <begin position="93"/>
        <end position="102"/>
    </location>
</feature>
<evidence type="ECO:0000256" key="3">
    <source>
        <dbReference type="ARBA" id="ARBA00022833"/>
    </source>
</evidence>
<proteinExistence type="predicted"/>
<dbReference type="AlphaFoldDB" id="A0A2C5XXB6"/>
<dbReference type="Proteomes" id="UP000226192">
    <property type="component" value="Unassembled WGS sequence"/>
</dbReference>
<keyword evidence="9" id="KW-0472">Membrane</keyword>
<comment type="subcellular location">
    <subcellularLocation>
        <location evidence="1">Nucleus</location>
    </subcellularLocation>
</comment>
<dbReference type="PANTHER" id="PTHR47782">
    <property type="entry name" value="ZN(II)2CYS6 TRANSCRIPTION FACTOR (EUROFUNG)-RELATED"/>
    <property type="match status" value="1"/>
</dbReference>
<evidence type="ECO:0000256" key="8">
    <source>
        <dbReference type="SAM" id="MobiDB-lite"/>
    </source>
</evidence>
<keyword evidence="9" id="KW-0812">Transmembrane</keyword>
<dbReference type="PANTHER" id="PTHR47782:SF12">
    <property type="entry name" value="ZN(II)2CYS6 TRANSCRIPTION FACTOR (EUROFUNG)"/>
    <property type="match status" value="1"/>
</dbReference>
<dbReference type="Pfam" id="PF00172">
    <property type="entry name" value="Zn_clus"/>
    <property type="match status" value="1"/>
</dbReference>
<dbReference type="SUPFAM" id="SSF57701">
    <property type="entry name" value="Zn2/Cys6 DNA-binding domain"/>
    <property type="match status" value="1"/>
</dbReference>
<dbReference type="GO" id="GO:0043565">
    <property type="term" value="F:sequence-specific DNA binding"/>
    <property type="evidence" value="ECO:0007669"/>
    <property type="project" value="TreeGrafter"/>
</dbReference>
<feature type="compositionally biased region" description="Basic and acidic residues" evidence="8">
    <location>
        <begin position="74"/>
        <end position="84"/>
    </location>
</feature>
<evidence type="ECO:0000256" key="4">
    <source>
        <dbReference type="ARBA" id="ARBA00023015"/>
    </source>
</evidence>
<evidence type="ECO:0000313" key="12">
    <source>
        <dbReference type="Proteomes" id="UP000226192"/>
    </source>
</evidence>
<dbReference type="Gene3D" id="4.10.240.10">
    <property type="entry name" value="Zn(2)-C6 fungal-type DNA-binding domain"/>
    <property type="match status" value="1"/>
</dbReference>
<evidence type="ECO:0000256" key="7">
    <source>
        <dbReference type="ARBA" id="ARBA00023242"/>
    </source>
</evidence>
<dbReference type="CDD" id="cd00067">
    <property type="entry name" value="GAL4"/>
    <property type="match status" value="1"/>
</dbReference>
<dbReference type="EMBL" id="NJET01000222">
    <property type="protein sequence ID" value="PHH59261.1"/>
    <property type="molecule type" value="Genomic_DNA"/>
</dbReference>
<dbReference type="InterPro" id="IPR001138">
    <property type="entry name" value="Zn2Cys6_DnaBD"/>
</dbReference>
<comment type="caution">
    <text evidence="11">The sequence shown here is derived from an EMBL/GenBank/DDBJ whole genome shotgun (WGS) entry which is preliminary data.</text>
</comment>
<dbReference type="GO" id="GO:0000981">
    <property type="term" value="F:DNA-binding transcription factor activity, RNA polymerase II-specific"/>
    <property type="evidence" value="ECO:0007669"/>
    <property type="project" value="InterPro"/>
</dbReference>
<dbReference type="CDD" id="cd12148">
    <property type="entry name" value="fungal_TF_MHR"/>
    <property type="match status" value="1"/>
</dbReference>
<feature type="domain" description="Zn(2)-C6 fungal-type" evidence="10">
    <location>
        <begin position="3"/>
        <end position="33"/>
    </location>
</feature>
<dbReference type="SMART" id="SM00906">
    <property type="entry name" value="Fungal_trans"/>
    <property type="match status" value="1"/>
</dbReference>
<keyword evidence="7" id="KW-0539">Nucleus</keyword>
<feature type="region of interest" description="Disordered" evidence="8">
    <location>
        <begin position="609"/>
        <end position="632"/>
    </location>
</feature>
<gene>
    <name evidence="11" type="ORF">CDD81_3518</name>
</gene>
<dbReference type="GO" id="GO:0006351">
    <property type="term" value="P:DNA-templated transcription"/>
    <property type="evidence" value="ECO:0007669"/>
    <property type="project" value="InterPro"/>
</dbReference>
<keyword evidence="4" id="KW-0805">Transcription regulation</keyword>
<evidence type="ECO:0000256" key="2">
    <source>
        <dbReference type="ARBA" id="ARBA00022723"/>
    </source>
</evidence>
<feature type="transmembrane region" description="Helical" evidence="9">
    <location>
        <begin position="518"/>
        <end position="538"/>
    </location>
</feature>
<dbReference type="GO" id="GO:0005634">
    <property type="term" value="C:nucleus"/>
    <property type="evidence" value="ECO:0007669"/>
    <property type="project" value="UniProtKB-SubCell"/>
</dbReference>
<evidence type="ECO:0000256" key="6">
    <source>
        <dbReference type="ARBA" id="ARBA00023163"/>
    </source>
</evidence>
<name>A0A2C5XXB6_9HYPO</name>
<keyword evidence="9" id="KW-1133">Transmembrane helix</keyword>
<accession>A0A2C5XXB6</accession>
<keyword evidence="5" id="KW-0238">DNA-binding</keyword>
<keyword evidence="2" id="KW-0479">Metal-binding</keyword>
<keyword evidence="3" id="KW-0862">Zinc</keyword>
<sequence>MVACEECYRRKTRCDGAQPRCGSCARRGVRCVTSNHRLIRQRRLQDLERRLQSLEKTGPSALHGSGDLEQSLVSRRESSGKQDAELSQQSPIAPTTASSAAESETRPSRGRYLGASIGVGFVDMVEQAVLGSAEATTPEPTPTFEHVSDAYRKPLASSPVVPSSSQLRIPSKEVALRLVAAYFAHWHVTFPLLFRPSFQELVDQIYARSDSYREDASRAFVFDAVLALGSAACNRFEWSPKDTEAHFTRAMSRLETILEYRDLRSMQAYLLCCQYGIHASMRDTGEEMWELLGKAGRLCMELDLHQAMPRSVRGDVHLTGEIPVAIRQEMRVRCFWCYYSLERIVSVTLGRPLVPSDDDIATRLPLTQDDEQLQKPQESQQRPLLSPFVQHIQIRRILSKAHRFLNTSASSRSLPLAEKQVIRRGLLGELEAWKNQIPQLGLERVEWWSSLSSFTSKSWYEAIYHNTVLFLYRPSPTFPYGSLERPLDDEDGLRAMWESSRAAIAKYKVVLQARRLNYSWICLYTIFMAGLANLYSIARLAQRCSSDTTSFLPPFIEAINDIRDCSNIMIAICERWDDVRSSCQVYSRLSNSAVAELYKVHMQYARKAAGSSKTGPDANGEQREASCRDQDDAPWPQQMALFDAADIVDMTGQVGNIDDFQVLFQDMRANIYSEGNNDANEVTMGFGREWFEEVG</sequence>
<organism evidence="11 12">
    <name type="scientific">Ophiocordyceps australis</name>
    <dbReference type="NCBI Taxonomy" id="1399860"/>
    <lineage>
        <taxon>Eukaryota</taxon>
        <taxon>Fungi</taxon>
        <taxon>Dikarya</taxon>
        <taxon>Ascomycota</taxon>
        <taxon>Pezizomycotina</taxon>
        <taxon>Sordariomycetes</taxon>
        <taxon>Hypocreomycetidae</taxon>
        <taxon>Hypocreales</taxon>
        <taxon>Ophiocordycipitaceae</taxon>
        <taxon>Ophiocordyceps</taxon>
    </lineage>
</organism>
<dbReference type="STRING" id="1399860.A0A2C5XXB6"/>
<evidence type="ECO:0000313" key="11">
    <source>
        <dbReference type="EMBL" id="PHH59261.1"/>
    </source>
</evidence>
<protein>
    <recommendedName>
        <fullName evidence="10">Zn(2)-C6 fungal-type domain-containing protein</fullName>
    </recommendedName>
</protein>
<evidence type="ECO:0000256" key="9">
    <source>
        <dbReference type="SAM" id="Phobius"/>
    </source>
</evidence>
<keyword evidence="12" id="KW-1185">Reference proteome</keyword>
<evidence type="ECO:0000256" key="1">
    <source>
        <dbReference type="ARBA" id="ARBA00004123"/>
    </source>
</evidence>
<dbReference type="OrthoDB" id="4917319at2759"/>
<dbReference type="PROSITE" id="PS50048">
    <property type="entry name" value="ZN2_CY6_FUNGAL_2"/>
    <property type="match status" value="1"/>
</dbReference>
<dbReference type="InterPro" id="IPR036864">
    <property type="entry name" value="Zn2-C6_fun-type_DNA-bd_sf"/>
</dbReference>
<dbReference type="GO" id="GO:0008270">
    <property type="term" value="F:zinc ion binding"/>
    <property type="evidence" value="ECO:0007669"/>
    <property type="project" value="InterPro"/>
</dbReference>
<keyword evidence="6" id="KW-0804">Transcription</keyword>
<feature type="region of interest" description="Disordered" evidence="8">
    <location>
        <begin position="55"/>
        <end position="109"/>
    </location>
</feature>
<dbReference type="InterPro" id="IPR052202">
    <property type="entry name" value="Yeast_MetPath_Reg"/>
</dbReference>
<feature type="compositionally biased region" description="Basic and acidic residues" evidence="8">
    <location>
        <begin position="620"/>
        <end position="631"/>
    </location>
</feature>
<dbReference type="SMART" id="SM00066">
    <property type="entry name" value="GAL4"/>
    <property type="match status" value="1"/>
</dbReference>